<dbReference type="SUPFAM" id="SSF63380">
    <property type="entry name" value="Riboflavin synthase domain-like"/>
    <property type="match status" value="1"/>
</dbReference>
<keyword evidence="11" id="KW-1185">Reference proteome</keyword>
<dbReference type="Gene3D" id="3.10.20.30">
    <property type="match status" value="1"/>
</dbReference>
<dbReference type="Pfam" id="PF00970">
    <property type="entry name" value="FAD_binding_6"/>
    <property type="match status" value="1"/>
</dbReference>
<dbReference type="InterPro" id="IPR012675">
    <property type="entry name" value="Beta-grasp_dom_sf"/>
</dbReference>
<protein>
    <submittedName>
        <fullName evidence="10">PDR/VanB family oxidoreductase</fullName>
    </submittedName>
</protein>
<dbReference type="InterPro" id="IPR017927">
    <property type="entry name" value="FAD-bd_FR_type"/>
</dbReference>
<keyword evidence="5" id="KW-0560">Oxidoreductase</keyword>
<dbReference type="InterPro" id="IPR017938">
    <property type="entry name" value="Riboflavin_synthase-like_b-brl"/>
</dbReference>
<evidence type="ECO:0000259" key="9">
    <source>
        <dbReference type="PROSITE" id="PS51384"/>
    </source>
</evidence>
<organism evidence="10 11">
    <name type="scientific">Pseudonocardia eucalypti</name>
    <dbReference type="NCBI Taxonomy" id="648755"/>
    <lineage>
        <taxon>Bacteria</taxon>
        <taxon>Bacillati</taxon>
        <taxon>Actinomycetota</taxon>
        <taxon>Actinomycetes</taxon>
        <taxon>Pseudonocardiales</taxon>
        <taxon>Pseudonocardiaceae</taxon>
        <taxon>Pseudonocardia</taxon>
    </lineage>
</organism>
<dbReference type="InterPro" id="IPR001041">
    <property type="entry name" value="2Fe-2S_ferredoxin-type"/>
</dbReference>
<evidence type="ECO:0000259" key="8">
    <source>
        <dbReference type="PROSITE" id="PS51085"/>
    </source>
</evidence>
<gene>
    <name evidence="10" type="ORF">GCM10023321_44410</name>
</gene>
<evidence type="ECO:0000256" key="1">
    <source>
        <dbReference type="ARBA" id="ARBA00001974"/>
    </source>
</evidence>
<dbReference type="PROSITE" id="PS00197">
    <property type="entry name" value="2FE2S_FER_1"/>
    <property type="match status" value="1"/>
</dbReference>
<evidence type="ECO:0000313" key="11">
    <source>
        <dbReference type="Proteomes" id="UP001428817"/>
    </source>
</evidence>
<evidence type="ECO:0000256" key="7">
    <source>
        <dbReference type="ARBA" id="ARBA00023014"/>
    </source>
</evidence>
<keyword evidence="3" id="KW-0001">2Fe-2S</keyword>
<dbReference type="Proteomes" id="UP001428817">
    <property type="component" value="Unassembled WGS sequence"/>
</dbReference>
<keyword evidence="7" id="KW-0411">Iron-sulfur</keyword>
<dbReference type="InterPro" id="IPR006058">
    <property type="entry name" value="2Fe2S_fd_BS"/>
</dbReference>
<dbReference type="SUPFAM" id="SSF52343">
    <property type="entry name" value="Ferredoxin reductase-like, C-terminal NADP-linked domain"/>
    <property type="match status" value="1"/>
</dbReference>
<keyword evidence="4" id="KW-0479">Metal-binding</keyword>
<evidence type="ECO:0000256" key="6">
    <source>
        <dbReference type="ARBA" id="ARBA00023004"/>
    </source>
</evidence>
<evidence type="ECO:0000256" key="2">
    <source>
        <dbReference type="ARBA" id="ARBA00022630"/>
    </source>
</evidence>
<dbReference type="InterPro" id="IPR001433">
    <property type="entry name" value="OxRdtase_FAD/NAD-bd"/>
</dbReference>
<name>A0ABP9QFA9_9PSEU</name>
<keyword evidence="6" id="KW-0408">Iron</keyword>
<evidence type="ECO:0000256" key="5">
    <source>
        <dbReference type="ARBA" id="ARBA00023002"/>
    </source>
</evidence>
<dbReference type="Gene3D" id="3.40.50.80">
    <property type="entry name" value="Nucleotide-binding domain of ferredoxin-NADP reductase (FNR) module"/>
    <property type="match status" value="1"/>
</dbReference>
<dbReference type="InterPro" id="IPR039261">
    <property type="entry name" value="FNR_nucleotide-bd"/>
</dbReference>
<dbReference type="InterPro" id="IPR050415">
    <property type="entry name" value="MRET"/>
</dbReference>
<dbReference type="InterPro" id="IPR036010">
    <property type="entry name" value="2Fe-2S_ferredoxin-like_sf"/>
</dbReference>
<keyword evidence="2" id="KW-0285">Flavoprotein</keyword>
<dbReference type="InterPro" id="IPR008333">
    <property type="entry name" value="Cbr1-like_FAD-bd_dom"/>
</dbReference>
<feature type="domain" description="FAD-binding FR-type" evidence="9">
    <location>
        <begin position="51"/>
        <end position="154"/>
    </location>
</feature>
<evidence type="ECO:0000256" key="3">
    <source>
        <dbReference type="ARBA" id="ARBA00022714"/>
    </source>
</evidence>
<accession>A0ABP9QFA9</accession>
<dbReference type="CDD" id="cd00207">
    <property type="entry name" value="fer2"/>
    <property type="match status" value="1"/>
</dbReference>
<sequence length="366" mass="39612">MDAGQPVPPTPPDSMPVSAPRPLFRAVGVAANVMARLGRARATGARVVPVDRELDMVVREVGNEARDVVSLRLTRADDTGEVLPRWWPGAHLDLVLPSGRVRQYSLCGDPSDRHSFRVAVRHISDGGGGSREVHSLRPGDRVRVRGPREAFPLVRAPGYLFLAGGIGITPILPMVRAVAAAGADWRFVYVGRDRATMPFLAELAEIPHSRDRVVIRPDDEHGGPAAAAKLLEHAPPGPATGYLCGPPPMIAAVRAAMDDSAHRLTALHVERFAAPPVVGGTALTVHLARTRATLDVPADRSVLEVVRERLPQVPYSCQQGFCGTCRTKVLDGEVEHRDRVLTEPERRDTMTICVSRGRGDRLVLDL</sequence>
<dbReference type="CDD" id="cd06185">
    <property type="entry name" value="PDR_like"/>
    <property type="match status" value="1"/>
</dbReference>
<dbReference type="PROSITE" id="PS51085">
    <property type="entry name" value="2FE2S_FER_2"/>
    <property type="match status" value="1"/>
</dbReference>
<dbReference type="PROSITE" id="PS51384">
    <property type="entry name" value="FAD_FR"/>
    <property type="match status" value="1"/>
</dbReference>
<dbReference type="Gene3D" id="2.40.30.10">
    <property type="entry name" value="Translation factors"/>
    <property type="match status" value="1"/>
</dbReference>
<dbReference type="PANTHER" id="PTHR47354">
    <property type="entry name" value="NADH OXIDOREDUCTASE HCR"/>
    <property type="match status" value="1"/>
</dbReference>
<evidence type="ECO:0000313" key="10">
    <source>
        <dbReference type="EMBL" id="GAA5160930.1"/>
    </source>
</evidence>
<proteinExistence type="predicted"/>
<dbReference type="EMBL" id="BAABJP010000021">
    <property type="protein sequence ID" value="GAA5160930.1"/>
    <property type="molecule type" value="Genomic_DNA"/>
</dbReference>
<comment type="cofactor">
    <cofactor evidence="1">
        <name>FAD</name>
        <dbReference type="ChEBI" id="CHEBI:57692"/>
    </cofactor>
</comment>
<comment type="caution">
    <text evidence="10">The sequence shown here is derived from an EMBL/GenBank/DDBJ whole genome shotgun (WGS) entry which is preliminary data.</text>
</comment>
<reference evidence="11" key="1">
    <citation type="journal article" date="2019" name="Int. J. Syst. Evol. Microbiol.">
        <title>The Global Catalogue of Microorganisms (GCM) 10K type strain sequencing project: providing services to taxonomists for standard genome sequencing and annotation.</title>
        <authorList>
            <consortium name="The Broad Institute Genomics Platform"/>
            <consortium name="The Broad Institute Genome Sequencing Center for Infectious Disease"/>
            <person name="Wu L."/>
            <person name="Ma J."/>
        </authorList>
    </citation>
    <scope>NUCLEOTIDE SEQUENCE [LARGE SCALE GENOMIC DNA]</scope>
    <source>
        <strain evidence="11">JCM 18303</strain>
    </source>
</reference>
<dbReference type="Pfam" id="PF00111">
    <property type="entry name" value="Fer2"/>
    <property type="match status" value="1"/>
</dbReference>
<feature type="domain" description="2Fe-2S ferredoxin-type" evidence="8">
    <location>
        <begin position="281"/>
        <end position="366"/>
    </location>
</feature>
<dbReference type="PRINTS" id="PR00409">
    <property type="entry name" value="PHDIOXRDTASE"/>
</dbReference>
<evidence type="ECO:0000256" key="4">
    <source>
        <dbReference type="ARBA" id="ARBA00022723"/>
    </source>
</evidence>
<dbReference type="PANTHER" id="PTHR47354:SF1">
    <property type="entry name" value="CARNITINE MONOOXYGENASE REDUCTASE SUBUNIT"/>
    <property type="match status" value="1"/>
</dbReference>
<dbReference type="Pfam" id="PF00175">
    <property type="entry name" value="NAD_binding_1"/>
    <property type="match status" value="1"/>
</dbReference>
<dbReference type="SUPFAM" id="SSF54292">
    <property type="entry name" value="2Fe-2S ferredoxin-like"/>
    <property type="match status" value="1"/>
</dbReference>